<reference evidence="12 13" key="1">
    <citation type="submission" date="2019-04" db="EMBL/GenBank/DDBJ databases">
        <title>Microbes associate with the intestines of laboratory mice.</title>
        <authorList>
            <person name="Navarre W."/>
            <person name="Wong E."/>
            <person name="Huang K."/>
            <person name="Tropini C."/>
            <person name="Ng K."/>
            <person name="Yu B."/>
        </authorList>
    </citation>
    <scope>NUCLEOTIDE SEQUENCE [LARGE SCALE GENOMIC DNA]</scope>
    <source>
        <strain evidence="12 13">NM22_B1</strain>
    </source>
</reference>
<dbReference type="GO" id="GO:0005975">
    <property type="term" value="P:carbohydrate metabolic process"/>
    <property type="evidence" value="ECO:0007669"/>
    <property type="project" value="InterPro"/>
</dbReference>
<evidence type="ECO:0000313" key="12">
    <source>
        <dbReference type="EMBL" id="TGY71034.1"/>
    </source>
</evidence>
<dbReference type="GO" id="GO:0046872">
    <property type="term" value="F:metal ion binding"/>
    <property type="evidence" value="ECO:0007669"/>
    <property type="project" value="UniProtKB-KW"/>
</dbReference>
<comment type="caution">
    <text evidence="12">The sequence shown here is derived from an EMBL/GenBank/DDBJ whole genome shotgun (WGS) entry which is preliminary data.</text>
</comment>
<dbReference type="EMBL" id="SRYJ01000014">
    <property type="protein sequence ID" value="TGY71034.1"/>
    <property type="molecule type" value="Genomic_DNA"/>
</dbReference>
<dbReference type="GO" id="GO:0016857">
    <property type="term" value="F:racemase and epimerase activity, acting on carbohydrates and derivatives"/>
    <property type="evidence" value="ECO:0007669"/>
    <property type="project" value="InterPro"/>
</dbReference>
<organism evidence="12 13">
    <name type="scientific">Phocaeicola sartorii</name>
    <dbReference type="NCBI Taxonomy" id="671267"/>
    <lineage>
        <taxon>Bacteria</taxon>
        <taxon>Pseudomonadati</taxon>
        <taxon>Bacteroidota</taxon>
        <taxon>Bacteroidia</taxon>
        <taxon>Bacteroidales</taxon>
        <taxon>Bacteroidaceae</taxon>
        <taxon>Phocaeicola</taxon>
    </lineage>
</organism>
<evidence type="ECO:0000256" key="10">
    <source>
        <dbReference type="ARBA" id="ARBA00023277"/>
    </source>
</evidence>
<sequence>MKKTKLSVSMMCADLVNLEHDIRILEMNHVDYLHIDIMDASFVPNLTFGPDFVNAIRNITTIPLDIHLLMEHPRIIVRSMNIRENDIVTIHCECKESIMENVAFIKQKGAKFGLALNPDTSIEEVRKYLPYVDVILLMLIVPGFAGSAMIHGMMEKVGETKQYLHKHKFDNIEICVDGSVSCERAKYMRELGASIFVGGTAGIFRKGLTLEQSIAQFLMSIQ</sequence>
<evidence type="ECO:0000256" key="2">
    <source>
        <dbReference type="ARBA" id="ARBA00001947"/>
    </source>
</evidence>
<keyword evidence="8" id="KW-0464">Manganese</keyword>
<dbReference type="PROSITE" id="PS01085">
    <property type="entry name" value="RIBUL_P_3_EPIMER_1"/>
    <property type="match status" value="1"/>
</dbReference>
<keyword evidence="5" id="KW-0479">Metal-binding</keyword>
<comment type="subunit">
    <text evidence="4">Homodimer.</text>
</comment>
<keyword evidence="11" id="KW-0812">Transmembrane</keyword>
<dbReference type="InterPro" id="IPR000056">
    <property type="entry name" value="Ribul_P_3_epim-like"/>
</dbReference>
<evidence type="ECO:0000256" key="3">
    <source>
        <dbReference type="ARBA" id="ARBA00001954"/>
    </source>
</evidence>
<comment type="cofactor">
    <cofactor evidence="2">
        <name>Zn(2+)</name>
        <dbReference type="ChEBI" id="CHEBI:29105"/>
    </cofactor>
</comment>
<dbReference type="RefSeq" id="WP_135951053.1">
    <property type="nucleotide sequence ID" value="NZ_CAXHRC010000002.1"/>
</dbReference>
<accession>A0A4S2FPJ9</accession>
<dbReference type="Proteomes" id="UP000310760">
    <property type="component" value="Unassembled WGS sequence"/>
</dbReference>
<keyword evidence="6" id="KW-0862">Zinc</keyword>
<keyword evidence="11" id="KW-0472">Membrane</keyword>
<dbReference type="GO" id="GO:0006163">
    <property type="term" value="P:purine nucleotide metabolic process"/>
    <property type="evidence" value="ECO:0007669"/>
    <property type="project" value="UniProtKB-ARBA"/>
</dbReference>
<evidence type="ECO:0000256" key="4">
    <source>
        <dbReference type="ARBA" id="ARBA00011738"/>
    </source>
</evidence>
<feature type="transmembrane region" description="Helical" evidence="11">
    <location>
        <begin position="134"/>
        <end position="154"/>
    </location>
</feature>
<protein>
    <submittedName>
        <fullName evidence="12">Ribulose-phosphate 3-epimerase</fullName>
    </submittedName>
</protein>
<evidence type="ECO:0000256" key="6">
    <source>
        <dbReference type="ARBA" id="ARBA00022833"/>
    </source>
</evidence>
<evidence type="ECO:0000256" key="9">
    <source>
        <dbReference type="ARBA" id="ARBA00023235"/>
    </source>
</evidence>
<keyword evidence="10" id="KW-0119">Carbohydrate metabolism</keyword>
<dbReference type="CDD" id="cd00429">
    <property type="entry name" value="RPE"/>
    <property type="match status" value="1"/>
</dbReference>
<dbReference type="InterPro" id="IPR011060">
    <property type="entry name" value="RibuloseP-bd_barrel"/>
</dbReference>
<dbReference type="Gene3D" id="3.20.20.70">
    <property type="entry name" value="Aldolase class I"/>
    <property type="match status" value="1"/>
</dbReference>
<dbReference type="NCBIfam" id="NF004076">
    <property type="entry name" value="PRK05581.1-4"/>
    <property type="match status" value="1"/>
</dbReference>
<dbReference type="PANTHER" id="PTHR11749">
    <property type="entry name" value="RIBULOSE-5-PHOSPHATE-3-EPIMERASE"/>
    <property type="match status" value="1"/>
</dbReference>
<comment type="cofactor">
    <cofactor evidence="1">
        <name>Mn(2+)</name>
        <dbReference type="ChEBI" id="CHEBI:29035"/>
    </cofactor>
</comment>
<proteinExistence type="predicted"/>
<evidence type="ECO:0000313" key="13">
    <source>
        <dbReference type="Proteomes" id="UP000310760"/>
    </source>
</evidence>
<name>A0A4S2FPJ9_9BACT</name>
<dbReference type="SUPFAM" id="SSF51366">
    <property type="entry name" value="Ribulose-phoshate binding barrel"/>
    <property type="match status" value="1"/>
</dbReference>
<gene>
    <name evidence="12" type="ORF">E5339_07490</name>
</gene>
<evidence type="ECO:0000256" key="11">
    <source>
        <dbReference type="SAM" id="Phobius"/>
    </source>
</evidence>
<evidence type="ECO:0000256" key="7">
    <source>
        <dbReference type="ARBA" id="ARBA00023004"/>
    </source>
</evidence>
<comment type="cofactor">
    <cofactor evidence="3">
        <name>Fe(2+)</name>
        <dbReference type="ChEBI" id="CHEBI:29033"/>
    </cofactor>
</comment>
<dbReference type="AlphaFoldDB" id="A0A4S2FPJ9"/>
<keyword evidence="7" id="KW-0408">Iron</keyword>
<dbReference type="InterPro" id="IPR013785">
    <property type="entry name" value="Aldolase_TIM"/>
</dbReference>
<dbReference type="GO" id="GO:0006091">
    <property type="term" value="P:generation of precursor metabolites and energy"/>
    <property type="evidence" value="ECO:0007669"/>
    <property type="project" value="UniProtKB-ARBA"/>
</dbReference>
<keyword evidence="11" id="KW-1133">Transmembrane helix</keyword>
<evidence type="ECO:0000256" key="8">
    <source>
        <dbReference type="ARBA" id="ARBA00023211"/>
    </source>
</evidence>
<dbReference type="Pfam" id="PF00834">
    <property type="entry name" value="Ribul_P_3_epim"/>
    <property type="match status" value="1"/>
</dbReference>
<dbReference type="FunFam" id="3.20.20.70:FF:000191">
    <property type="entry name" value="ribulose-phosphate 3-epimerase isoform X2"/>
    <property type="match status" value="1"/>
</dbReference>
<dbReference type="GO" id="GO:0046496">
    <property type="term" value="P:nicotinamide nucleotide metabolic process"/>
    <property type="evidence" value="ECO:0007669"/>
    <property type="project" value="UniProtKB-ARBA"/>
</dbReference>
<dbReference type="GO" id="GO:1901135">
    <property type="term" value="P:carbohydrate derivative metabolic process"/>
    <property type="evidence" value="ECO:0007669"/>
    <property type="project" value="UniProtKB-ARBA"/>
</dbReference>
<evidence type="ECO:0000256" key="1">
    <source>
        <dbReference type="ARBA" id="ARBA00001936"/>
    </source>
</evidence>
<evidence type="ECO:0000256" key="5">
    <source>
        <dbReference type="ARBA" id="ARBA00022723"/>
    </source>
</evidence>
<keyword evidence="9" id="KW-0413">Isomerase</keyword>